<accession>A0ABR0BFY2</accession>
<feature type="compositionally biased region" description="Polar residues" evidence="1">
    <location>
        <begin position="35"/>
        <end position="51"/>
    </location>
</feature>
<evidence type="ECO:0000313" key="2">
    <source>
        <dbReference type="EMBL" id="KAK4075173.1"/>
    </source>
</evidence>
<dbReference type="EMBL" id="JAWRVI010000132">
    <property type="protein sequence ID" value="KAK4075173.1"/>
    <property type="molecule type" value="Genomic_DNA"/>
</dbReference>
<proteinExistence type="predicted"/>
<name>A0ABR0BFY2_PURLI</name>
<protein>
    <submittedName>
        <fullName evidence="2">Uncharacterized protein</fullName>
    </submittedName>
</protein>
<gene>
    <name evidence="2" type="ORF">Purlil1_12777</name>
</gene>
<dbReference type="InterPro" id="IPR053175">
    <property type="entry name" value="DHMBA_Reg_Transcription_Factor"/>
</dbReference>
<dbReference type="PANTHER" id="PTHR38791:SF13">
    <property type="entry name" value="ZN(2)-C6 FUNGAL-TYPE DOMAIN-CONTAINING PROTEIN"/>
    <property type="match status" value="1"/>
</dbReference>
<reference evidence="2 3" key="1">
    <citation type="journal article" date="2024" name="Microbiol. Resour. Announc.">
        <title>Genome annotations for the ascomycete fungi Trichoderma harzianum, Trichoderma aggressivum, and Purpureocillium lilacinum.</title>
        <authorList>
            <person name="Beijen E.P.W."/>
            <person name="Ohm R.A."/>
        </authorList>
    </citation>
    <scope>NUCLEOTIDE SEQUENCE [LARGE SCALE GENOMIC DNA]</scope>
    <source>
        <strain evidence="2 3">CBS 150709</strain>
    </source>
</reference>
<dbReference type="Proteomes" id="UP001287286">
    <property type="component" value="Unassembled WGS sequence"/>
</dbReference>
<organism evidence="2 3">
    <name type="scientific">Purpureocillium lilacinum</name>
    <name type="common">Paecilomyces lilacinus</name>
    <dbReference type="NCBI Taxonomy" id="33203"/>
    <lineage>
        <taxon>Eukaryota</taxon>
        <taxon>Fungi</taxon>
        <taxon>Dikarya</taxon>
        <taxon>Ascomycota</taxon>
        <taxon>Pezizomycotina</taxon>
        <taxon>Sordariomycetes</taxon>
        <taxon>Hypocreomycetidae</taxon>
        <taxon>Hypocreales</taxon>
        <taxon>Ophiocordycipitaceae</taxon>
        <taxon>Purpureocillium</taxon>
    </lineage>
</organism>
<comment type="caution">
    <text evidence="2">The sequence shown here is derived from an EMBL/GenBank/DDBJ whole genome shotgun (WGS) entry which is preliminary data.</text>
</comment>
<keyword evidence="3" id="KW-1185">Reference proteome</keyword>
<dbReference type="PANTHER" id="PTHR38791">
    <property type="entry name" value="ZN(II)2CYS6 TRANSCRIPTION FACTOR (EUROFUNG)-RELATED-RELATED"/>
    <property type="match status" value="1"/>
</dbReference>
<sequence length="676" mass="75241">MGNQPFHPRSKTTLRPPLDPGQRYIPNSPVEPSPLASTPQLGVSGNSSVPHQSIEFDHHGLSWEAFEGLPYMQNSEDQGTRPRHPHCAITDSLTWQCDEKISGCGQCLRYGRECSGYEISPVLAESSESTTTTVAAKKKKALRPRPSAQTPNCTLANLYRAIGIRQPRQSADHLAACYFISRFVRGRGQRIMRGFLGFVIPLAASDCPEHFNRIFHACSLEAFGTKYLLADSEWKFRSRRLYNRALVATAVALHNPRDACGDATLASVVLLALYESLAGTSLGLYAWNSHINGAIQLLRARGAEQLGTKMGFDLFIATRTLMIIRSWETGEAPAIGIPWCPPTAVYDDYASNCESLSILAAKLSAEADTLLSRALPGQGNLASVRSLLERCHDLEVEFGSWLCSVPHHFTWKTAMWVKHVPSDDYTSADICPGRVDIYSSAWVVNVWTMARLSRLILSSTAVRCSSWLSFPTDYRATAEYALALRTCSDIIADVIASVPYQLGWFSKQARALREEVLRDRSWPFQDNDADIHLSGCFLARVLTVVQLQDCLTKSQRTWVKGRLQYLSEALGVKIATIMPELNVRIPSMLIRRDRLIARYNCQIDEDSFGPIAKSPPRLPGMRPTTVIGGESYRELHLRWVRKQTDGLVKEAAGACASIDDWTIRSLLRLPLLSELQ</sequence>
<evidence type="ECO:0000313" key="3">
    <source>
        <dbReference type="Proteomes" id="UP001287286"/>
    </source>
</evidence>
<feature type="region of interest" description="Disordered" evidence="1">
    <location>
        <begin position="1"/>
        <end position="53"/>
    </location>
</feature>
<evidence type="ECO:0000256" key="1">
    <source>
        <dbReference type="SAM" id="MobiDB-lite"/>
    </source>
</evidence>